<evidence type="ECO:0000256" key="2">
    <source>
        <dbReference type="ARBA" id="ARBA00022487"/>
    </source>
</evidence>
<dbReference type="HOGENOM" id="CLU_006586_4_0_1"/>
<feature type="domain" description="Carboxylesterase type B" evidence="7">
    <location>
        <begin position="15"/>
        <end position="271"/>
    </location>
</feature>
<dbReference type="InterPro" id="IPR029058">
    <property type="entry name" value="AB_hydrolase_fold"/>
</dbReference>
<dbReference type="Proteomes" id="UP000015102">
    <property type="component" value="Unassembled WGS sequence"/>
</dbReference>
<dbReference type="EMBL" id="CAQQ02116808">
    <property type="status" value="NOT_ANNOTATED_CDS"/>
    <property type="molecule type" value="Genomic_DNA"/>
</dbReference>
<evidence type="ECO:0000313" key="8">
    <source>
        <dbReference type="EnsemblMetazoa" id="MESCA001268-PA"/>
    </source>
</evidence>
<dbReference type="EnsemblMetazoa" id="MESCA001268-RA">
    <property type="protein sequence ID" value="MESCA001268-PA"/>
    <property type="gene ID" value="MESCA001268"/>
</dbReference>
<evidence type="ECO:0000256" key="6">
    <source>
        <dbReference type="RuleBase" id="RU361235"/>
    </source>
</evidence>
<comment type="similarity">
    <text evidence="1 6">Belongs to the type-B carboxylesterase/lipase family.</text>
</comment>
<evidence type="ECO:0000256" key="3">
    <source>
        <dbReference type="ARBA" id="ARBA00022801"/>
    </source>
</evidence>
<accession>T1GD87</accession>
<dbReference type="EC" id="3.1.1.-" evidence="6"/>
<dbReference type="Pfam" id="PF00135">
    <property type="entry name" value="COesterase"/>
    <property type="match status" value="1"/>
</dbReference>
<dbReference type="AlphaFoldDB" id="T1GD87"/>
<dbReference type="PANTHER" id="PTHR43142">
    <property type="entry name" value="CARBOXYLIC ESTER HYDROLASE"/>
    <property type="match status" value="1"/>
</dbReference>
<evidence type="ECO:0000256" key="4">
    <source>
        <dbReference type="ARBA" id="ARBA00023157"/>
    </source>
</evidence>
<dbReference type="PROSITE" id="PS00122">
    <property type="entry name" value="CARBOXYLESTERASE_B_1"/>
    <property type="match status" value="1"/>
</dbReference>
<dbReference type="InterPro" id="IPR019826">
    <property type="entry name" value="Carboxylesterase_B_AS"/>
</dbReference>
<keyword evidence="4" id="KW-1015">Disulfide bond</keyword>
<proteinExistence type="inferred from homology"/>
<keyword evidence="9" id="KW-1185">Reference proteome</keyword>
<keyword evidence="2" id="KW-0719">Serine esterase</keyword>
<reference evidence="9" key="1">
    <citation type="submission" date="2013-02" db="EMBL/GenBank/DDBJ databases">
        <authorList>
            <person name="Hughes D."/>
        </authorList>
    </citation>
    <scope>NUCLEOTIDE SEQUENCE</scope>
    <source>
        <strain>Durham</strain>
        <strain evidence="9">NC isolate 2 -- Noor lab</strain>
    </source>
</reference>
<evidence type="ECO:0000259" key="7">
    <source>
        <dbReference type="Pfam" id="PF00135"/>
    </source>
</evidence>
<sequence>LIGCLLLEHASSEEVIVEAPAGQMKGVTMESQKGHTIYAFRGIPYAEPPLGPLRFKDPVPKSKWSGVLDATDDGHSCPQYEVLFKNLNQSEDCLVLNVYSRNLNGNAPVMFYIHGGGHLFGTSNSKTLGPRYLLNHEVVLVSINYRLGVFGLAVTDNGDATGNYLFKDIILALKWVQTNIKSFGGNPDCVTIFGQSAGSYTTTTLVASPMARGLFHRAIGLGAAATSMICYKSKYWTRKMAEDVGCGNEANVIECMRNVPWETIVAAAIKWEEGN</sequence>
<reference evidence="8" key="2">
    <citation type="submission" date="2015-06" db="UniProtKB">
        <authorList>
            <consortium name="EnsemblMetazoa"/>
        </authorList>
    </citation>
    <scope>IDENTIFICATION</scope>
</reference>
<name>T1GD87_MEGSC</name>
<dbReference type="OMA" id="WAPRESN"/>
<dbReference type="PANTHER" id="PTHR43142:SF1">
    <property type="entry name" value="CARBOXYLIC ESTER HYDROLASE"/>
    <property type="match status" value="1"/>
</dbReference>
<dbReference type="STRING" id="36166.T1GD87"/>
<keyword evidence="3 6" id="KW-0378">Hydrolase</keyword>
<evidence type="ECO:0000256" key="5">
    <source>
        <dbReference type="ARBA" id="ARBA00023180"/>
    </source>
</evidence>
<dbReference type="InterPro" id="IPR002018">
    <property type="entry name" value="CarbesteraseB"/>
</dbReference>
<protein>
    <recommendedName>
        <fullName evidence="6">Carboxylic ester hydrolase</fullName>
        <ecNumber evidence="6">3.1.1.-</ecNumber>
    </recommendedName>
</protein>
<keyword evidence="5" id="KW-0325">Glycoprotein</keyword>
<dbReference type="SUPFAM" id="SSF53474">
    <property type="entry name" value="alpha/beta-Hydrolases"/>
    <property type="match status" value="1"/>
</dbReference>
<organism evidence="8 9">
    <name type="scientific">Megaselia scalaris</name>
    <name type="common">Humpbacked fly</name>
    <name type="synonym">Phora scalaris</name>
    <dbReference type="NCBI Taxonomy" id="36166"/>
    <lineage>
        <taxon>Eukaryota</taxon>
        <taxon>Metazoa</taxon>
        <taxon>Ecdysozoa</taxon>
        <taxon>Arthropoda</taxon>
        <taxon>Hexapoda</taxon>
        <taxon>Insecta</taxon>
        <taxon>Pterygota</taxon>
        <taxon>Neoptera</taxon>
        <taxon>Endopterygota</taxon>
        <taxon>Diptera</taxon>
        <taxon>Brachycera</taxon>
        <taxon>Muscomorpha</taxon>
        <taxon>Platypezoidea</taxon>
        <taxon>Phoridae</taxon>
        <taxon>Megaseliini</taxon>
        <taxon>Megaselia</taxon>
    </lineage>
</organism>
<evidence type="ECO:0000256" key="1">
    <source>
        <dbReference type="ARBA" id="ARBA00005964"/>
    </source>
</evidence>
<dbReference type="GO" id="GO:0052689">
    <property type="term" value="F:carboxylic ester hydrolase activity"/>
    <property type="evidence" value="ECO:0007669"/>
    <property type="project" value="UniProtKB-KW"/>
</dbReference>
<dbReference type="Gene3D" id="3.40.50.1820">
    <property type="entry name" value="alpha/beta hydrolase"/>
    <property type="match status" value="1"/>
</dbReference>
<evidence type="ECO:0000313" key="9">
    <source>
        <dbReference type="Proteomes" id="UP000015102"/>
    </source>
</evidence>